<dbReference type="EMBL" id="CP061274">
    <property type="protein sequence ID" value="QOD44251.1"/>
    <property type="molecule type" value="Genomic_DNA"/>
</dbReference>
<dbReference type="GO" id="GO:0005737">
    <property type="term" value="C:cytoplasm"/>
    <property type="evidence" value="ECO:0007669"/>
    <property type="project" value="TreeGrafter"/>
</dbReference>
<protein>
    <submittedName>
        <fullName evidence="2">GNAT family N-acetyltransferase</fullName>
    </submittedName>
</protein>
<reference evidence="2 3" key="1">
    <citation type="submission" date="2020-08" db="EMBL/GenBank/DDBJ databases">
        <title>Description of Clavibacter zhangzhiyonge sp. nov., a phytopathogenic actinobacterium isolated from barley seeds, causing leaf brown spot and decline.</title>
        <authorList>
            <person name="Tian Q."/>
            <person name="Chuan J."/>
            <person name="Zhao W."/>
            <person name="Li X."/>
        </authorList>
    </citation>
    <scope>NUCLEOTIDE SEQUENCE [LARGE SCALE GENOMIC DNA]</scope>
    <source>
        <strain evidence="2 3">DM1</strain>
    </source>
</reference>
<proteinExistence type="predicted"/>
<keyword evidence="3" id="KW-1185">Reference proteome</keyword>
<dbReference type="RefSeq" id="WP_191148179.1">
    <property type="nucleotide sequence ID" value="NZ_CP061274.1"/>
</dbReference>
<dbReference type="GO" id="GO:1990189">
    <property type="term" value="F:protein N-terminal-serine acetyltransferase activity"/>
    <property type="evidence" value="ECO:0007669"/>
    <property type="project" value="TreeGrafter"/>
</dbReference>
<dbReference type="InterPro" id="IPR000182">
    <property type="entry name" value="GNAT_dom"/>
</dbReference>
<feature type="domain" description="N-acetyltransferase" evidence="1">
    <location>
        <begin position="22"/>
        <end position="191"/>
    </location>
</feature>
<dbReference type="InterPro" id="IPR051908">
    <property type="entry name" value="Ribosomal_N-acetyltransferase"/>
</dbReference>
<evidence type="ECO:0000313" key="2">
    <source>
        <dbReference type="EMBL" id="QOD44251.1"/>
    </source>
</evidence>
<evidence type="ECO:0000313" key="3">
    <source>
        <dbReference type="Proteomes" id="UP000516660"/>
    </source>
</evidence>
<dbReference type="PANTHER" id="PTHR43441">
    <property type="entry name" value="RIBOSOMAL-PROTEIN-SERINE ACETYLTRANSFERASE"/>
    <property type="match status" value="1"/>
</dbReference>
<dbReference type="InterPro" id="IPR016181">
    <property type="entry name" value="Acyl_CoA_acyltransferase"/>
</dbReference>
<organism evidence="2 3">
    <name type="scientific">Clavibacter zhangzhiyongii</name>
    <dbReference type="NCBI Taxonomy" id="2768071"/>
    <lineage>
        <taxon>Bacteria</taxon>
        <taxon>Bacillati</taxon>
        <taxon>Actinomycetota</taxon>
        <taxon>Actinomycetes</taxon>
        <taxon>Micrococcales</taxon>
        <taxon>Microbacteriaceae</taxon>
        <taxon>Clavibacter</taxon>
    </lineage>
</organism>
<accession>A0A7L7Z3K0</accession>
<dbReference type="PANTHER" id="PTHR43441:SF11">
    <property type="entry name" value="RIBOSOMAL-PROTEIN-SERINE ACETYLTRANSFERASE"/>
    <property type="match status" value="1"/>
</dbReference>
<dbReference type="KEGG" id="czh:H9X71_02560"/>
<dbReference type="GO" id="GO:0008999">
    <property type="term" value="F:protein-N-terminal-alanine acetyltransferase activity"/>
    <property type="evidence" value="ECO:0007669"/>
    <property type="project" value="TreeGrafter"/>
</dbReference>
<dbReference type="AlphaFoldDB" id="A0A7L7Z3K0"/>
<dbReference type="PROSITE" id="PS51186">
    <property type="entry name" value="GNAT"/>
    <property type="match status" value="1"/>
</dbReference>
<dbReference type="Gene3D" id="3.40.630.30">
    <property type="match status" value="1"/>
</dbReference>
<name>A0A7L7Z3K0_9MICO</name>
<dbReference type="Pfam" id="PF13302">
    <property type="entry name" value="Acetyltransf_3"/>
    <property type="match status" value="1"/>
</dbReference>
<gene>
    <name evidence="2" type="ORF">H9X71_02560</name>
</gene>
<sequence>MHDGLPALDPVEVRGPIRTPRLVLRPFGPDDLVAVDEYAAAPGARPHLAGSASDAARMLADRVRWTRLAGVGDRLALAVELPAQGPRPARVVGEVHVLLHDPAARQAEVGVVLHPDARGAGFAREAADRILELVFAEAGVHRVASRVDARDAAALGLAARLGMRREALLVHDRWVEGAWADTVVVALLDVEWAARQSLDGL</sequence>
<keyword evidence="2" id="KW-0808">Transferase</keyword>
<dbReference type="SUPFAM" id="SSF55729">
    <property type="entry name" value="Acyl-CoA N-acyltransferases (Nat)"/>
    <property type="match status" value="1"/>
</dbReference>
<evidence type="ECO:0000259" key="1">
    <source>
        <dbReference type="PROSITE" id="PS51186"/>
    </source>
</evidence>
<dbReference type="Proteomes" id="UP000516660">
    <property type="component" value="Chromosome"/>
</dbReference>